<feature type="chain" id="PRO_5002966279" evidence="1">
    <location>
        <begin position="21"/>
        <end position="195"/>
    </location>
</feature>
<accession>C6HTD8</accession>
<gene>
    <name evidence="2" type="ORF">HCDG_09469</name>
</gene>
<protein>
    <submittedName>
        <fullName evidence="2">Uncharacterized protein</fullName>
    </submittedName>
</protein>
<organism evidence="2 3">
    <name type="scientific">Ajellomyces capsulatus (strain H143)</name>
    <name type="common">Darling's disease fungus</name>
    <name type="synonym">Histoplasma capsulatum</name>
    <dbReference type="NCBI Taxonomy" id="544712"/>
    <lineage>
        <taxon>Eukaryota</taxon>
        <taxon>Fungi</taxon>
        <taxon>Dikarya</taxon>
        <taxon>Ascomycota</taxon>
        <taxon>Pezizomycotina</taxon>
        <taxon>Eurotiomycetes</taxon>
        <taxon>Eurotiomycetidae</taxon>
        <taxon>Onygenales</taxon>
        <taxon>Ajellomycetaceae</taxon>
        <taxon>Histoplasma</taxon>
    </lineage>
</organism>
<dbReference type="HOGENOM" id="CLU_1395951_0_0_1"/>
<evidence type="ECO:0000256" key="1">
    <source>
        <dbReference type="SAM" id="SignalP"/>
    </source>
</evidence>
<dbReference type="VEuPathDB" id="FungiDB:HCDG_09469"/>
<proteinExistence type="predicted"/>
<reference evidence="3" key="1">
    <citation type="submission" date="2009-05" db="EMBL/GenBank/DDBJ databases">
        <title>The genome sequence of Ajellomyces capsulatus strain H143.</title>
        <authorList>
            <person name="Champion M."/>
            <person name="Cuomo C.A."/>
            <person name="Ma L.-J."/>
            <person name="Henn M.R."/>
            <person name="Sil A."/>
            <person name="Goldman B."/>
            <person name="Young S.K."/>
            <person name="Kodira C.D."/>
            <person name="Zeng Q."/>
            <person name="Koehrsen M."/>
            <person name="Alvarado L."/>
            <person name="Berlin A.M."/>
            <person name="Borenstein D."/>
            <person name="Chen Z."/>
            <person name="Engels R."/>
            <person name="Freedman E."/>
            <person name="Gellesch M."/>
            <person name="Goldberg J."/>
            <person name="Griggs A."/>
            <person name="Gujja S."/>
            <person name="Heiman D.I."/>
            <person name="Hepburn T.A."/>
            <person name="Howarth C."/>
            <person name="Jen D."/>
            <person name="Larson L."/>
            <person name="Lewis B."/>
            <person name="Mehta T."/>
            <person name="Park D."/>
            <person name="Pearson M."/>
            <person name="Roberts A."/>
            <person name="Saif S."/>
            <person name="Shea T.D."/>
            <person name="Shenoy N."/>
            <person name="Sisk P."/>
            <person name="Stolte C."/>
            <person name="Sykes S."/>
            <person name="Walk T."/>
            <person name="White J."/>
            <person name="Yandava C."/>
            <person name="Klein B."/>
            <person name="McEwen J.G."/>
            <person name="Puccia R."/>
            <person name="Goldman G.H."/>
            <person name="Felipe M.S."/>
            <person name="Nino-Vega G."/>
            <person name="San-Blas G."/>
            <person name="Taylor J.W."/>
            <person name="Mendoza L."/>
            <person name="Galagan J.E."/>
            <person name="Nusbaum C."/>
            <person name="Birren B.W."/>
        </authorList>
    </citation>
    <scope>NUCLEOTIDE SEQUENCE [LARGE SCALE GENOMIC DNA]</scope>
    <source>
        <strain evidence="3">H143</strain>
    </source>
</reference>
<name>C6HTD8_AJECH</name>
<sequence>MENVLVVVLVFIAIARMKQCKIYAEERHWNGSRSALQSSSKGSPTPGKEELRTKNILRGWRAHSGSANTGRRADRQIGWLPWKQKLSCRCRLCLGKNLFDNLLAENRRDDRRGNQWTLNIHWTLSHWMINFAVSDLVPELMGDSANTSSPFFEGYSNIHAKSLGCRDGRQLAVRIRLGIEDVAYLATDSRGDLGE</sequence>
<evidence type="ECO:0000313" key="3">
    <source>
        <dbReference type="Proteomes" id="UP000002624"/>
    </source>
</evidence>
<dbReference type="AlphaFoldDB" id="C6HTD8"/>
<dbReference type="Proteomes" id="UP000002624">
    <property type="component" value="Unassembled WGS sequence"/>
</dbReference>
<dbReference type="EMBL" id="GG692441">
    <property type="protein sequence ID" value="EER36416.1"/>
    <property type="molecule type" value="Genomic_DNA"/>
</dbReference>
<feature type="signal peptide" evidence="1">
    <location>
        <begin position="1"/>
        <end position="20"/>
    </location>
</feature>
<keyword evidence="1" id="KW-0732">Signal</keyword>
<evidence type="ECO:0000313" key="2">
    <source>
        <dbReference type="EMBL" id="EER36416.1"/>
    </source>
</evidence>